<gene>
    <name evidence="3" type="ORF">SAMN05444279_11421</name>
</gene>
<dbReference type="InterPro" id="IPR013762">
    <property type="entry name" value="Integrase-like_cat_sf"/>
</dbReference>
<dbReference type="AlphaFoldDB" id="A0A1M4Y6B0"/>
<keyword evidence="4" id="KW-1185">Reference proteome</keyword>
<sequence length="626" mass="71069">MEKNTETLTAADTKALLTEVLRAELGRILAAQNQAGATSDAELDHRIAELEEENRMLRRAARSENWNSVQELLEKASQLIAISLPQPISSDLGRQASSLKRRINDVELDVIEGDDVRHASRSLISEQGISDFDAFVKAPVLVSRAFAQVRVNYPKPSMQGNINALENLMLEFFGDIPVTAITKERQKEFFAWQARLPRVQGRAHGKNRFNKVGKIRSKSEEISDADAHDMMVTEELRERDDISVAEKRALLGERLVPRRTFATIKRDRDGLNRLFKSAVDLGVEPPAVLSYKEIERHIAAQAPTDELYVRVTKPKLRKPWTEERLAKLLTSSIYTGCQSKHRRWKRGPLIIRDATYWVPLIVLTIGSRIAEILLLKRSDILYRNGHYCFAISSGPAEPGKTEDSRRVIPIPQLLLDLGFVEWFHALPEDHGVLLFPEAVKRSSNGDVTSAFGKHLRRIFDHLDLGDFDEDFYAMRKTFHSILRSEEVNDGQRKAIAGHRHGDVLNIHYTAHQTKDLKAAVDKVNLKIEIGRRRQYGFPVIKSCALAKSSALDVEVTLNDHSEAASIIIRDKQLVDPLFKYDQRLQKKAEDRKHAARQLRDIIAQRPLNFPKNTLKRAAFEHLMALA</sequence>
<evidence type="ECO:0000256" key="1">
    <source>
        <dbReference type="ARBA" id="ARBA00023172"/>
    </source>
</evidence>
<evidence type="ECO:0000256" key="2">
    <source>
        <dbReference type="SAM" id="Coils"/>
    </source>
</evidence>
<name>A0A1M4Y6B0_9RHOB</name>
<evidence type="ECO:0008006" key="5">
    <source>
        <dbReference type="Google" id="ProtNLM"/>
    </source>
</evidence>
<dbReference type="Proteomes" id="UP000325134">
    <property type="component" value="Unassembled WGS sequence"/>
</dbReference>
<dbReference type="GO" id="GO:0015074">
    <property type="term" value="P:DNA integration"/>
    <property type="evidence" value="ECO:0007669"/>
    <property type="project" value="InterPro"/>
</dbReference>
<dbReference type="EMBL" id="FQVK01000014">
    <property type="protein sequence ID" value="SHF01166.1"/>
    <property type="molecule type" value="Genomic_DNA"/>
</dbReference>
<reference evidence="3 4" key="1">
    <citation type="submission" date="2016-11" db="EMBL/GenBank/DDBJ databases">
        <authorList>
            <person name="Varghese N."/>
            <person name="Submissions S."/>
        </authorList>
    </citation>
    <scope>NUCLEOTIDE SEQUENCE [LARGE SCALE GENOMIC DNA]</scope>
    <source>
        <strain evidence="3 4">DSM 29341</strain>
    </source>
</reference>
<evidence type="ECO:0000313" key="3">
    <source>
        <dbReference type="EMBL" id="SHF01166.1"/>
    </source>
</evidence>
<keyword evidence="2" id="KW-0175">Coiled coil</keyword>
<dbReference type="InterPro" id="IPR011010">
    <property type="entry name" value="DNA_brk_join_enz"/>
</dbReference>
<dbReference type="SUPFAM" id="SSF56349">
    <property type="entry name" value="DNA breaking-rejoining enzymes"/>
    <property type="match status" value="1"/>
</dbReference>
<keyword evidence="1" id="KW-0233">DNA recombination</keyword>
<organism evidence="3 4">
    <name type="scientific">Ruegeria intermedia</name>
    <dbReference type="NCBI Taxonomy" id="996115"/>
    <lineage>
        <taxon>Bacteria</taxon>
        <taxon>Pseudomonadati</taxon>
        <taxon>Pseudomonadota</taxon>
        <taxon>Alphaproteobacteria</taxon>
        <taxon>Rhodobacterales</taxon>
        <taxon>Roseobacteraceae</taxon>
        <taxon>Ruegeria</taxon>
    </lineage>
</organism>
<dbReference type="Gene3D" id="1.10.443.10">
    <property type="entry name" value="Intergrase catalytic core"/>
    <property type="match status" value="1"/>
</dbReference>
<protein>
    <recommendedName>
        <fullName evidence="5">Phage integrase family protein</fullName>
    </recommendedName>
</protein>
<accession>A0A1M4Y6B0</accession>
<dbReference type="GO" id="GO:0003677">
    <property type="term" value="F:DNA binding"/>
    <property type="evidence" value="ECO:0007669"/>
    <property type="project" value="InterPro"/>
</dbReference>
<dbReference type="GO" id="GO:0006310">
    <property type="term" value="P:DNA recombination"/>
    <property type="evidence" value="ECO:0007669"/>
    <property type="project" value="UniProtKB-KW"/>
</dbReference>
<feature type="coiled-coil region" evidence="2">
    <location>
        <begin position="40"/>
        <end position="67"/>
    </location>
</feature>
<proteinExistence type="predicted"/>
<evidence type="ECO:0000313" key="4">
    <source>
        <dbReference type="Proteomes" id="UP000325134"/>
    </source>
</evidence>